<dbReference type="OrthoDB" id="6435520at2759"/>
<comment type="caution">
    <text evidence="2">The sequence shown here is derived from an EMBL/GenBank/DDBJ whole genome shotgun (WGS) entry which is preliminary data.</text>
</comment>
<feature type="region of interest" description="Disordered" evidence="1">
    <location>
        <begin position="42"/>
        <end position="105"/>
    </location>
</feature>
<evidence type="ECO:0000256" key="1">
    <source>
        <dbReference type="SAM" id="MobiDB-lite"/>
    </source>
</evidence>
<protein>
    <submittedName>
        <fullName evidence="2">Uncharacterized protein</fullName>
    </submittedName>
</protein>
<reference evidence="2 3" key="1">
    <citation type="submission" date="2017-03" db="EMBL/GenBank/DDBJ databases">
        <title>Genome Survey of Euroglyphus maynei.</title>
        <authorList>
            <person name="Arlian L.G."/>
            <person name="Morgan M.S."/>
            <person name="Rider S.D."/>
        </authorList>
    </citation>
    <scope>NUCLEOTIDE SEQUENCE [LARGE SCALE GENOMIC DNA]</scope>
    <source>
        <strain evidence="2">Arlian Lab</strain>
        <tissue evidence="2">Whole body</tissue>
    </source>
</reference>
<dbReference type="EMBL" id="MUJZ01041794">
    <property type="protein sequence ID" value="OTF75479.1"/>
    <property type="molecule type" value="Genomic_DNA"/>
</dbReference>
<sequence length="177" mass="20226">MTCDWPYNAGCLQSNSRDTTSIDTYNAAASDSTSVQFARYDQPAPQIHHDNEPIVKPKSTWSRKPPQSPMANHRHVVPVSRSRYQQNDNDRIPPPPPSSSYRHPVNINTESTVEQEQSQYNRMGTEFGNPKSAKIMLAPKKVSPNQLYYDPQTGLYHQFHYETRFPSQKDHSKPIPS</sequence>
<feature type="non-terminal residue" evidence="2">
    <location>
        <position position="177"/>
    </location>
</feature>
<evidence type="ECO:0000313" key="2">
    <source>
        <dbReference type="EMBL" id="OTF75479.1"/>
    </source>
</evidence>
<evidence type="ECO:0000313" key="3">
    <source>
        <dbReference type="Proteomes" id="UP000194236"/>
    </source>
</evidence>
<accession>A0A1Y3B3T9</accession>
<name>A0A1Y3B3T9_EURMA</name>
<dbReference type="AlphaFoldDB" id="A0A1Y3B3T9"/>
<dbReference type="Proteomes" id="UP000194236">
    <property type="component" value="Unassembled WGS sequence"/>
</dbReference>
<gene>
    <name evidence="2" type="ORF">BLA29_011322</name>
</gene>
<proteinExistence type="predicted"/>
<keyword evidence="3" id="KW-1185">Reference proteome</keyword>
<organism evidence="2 3">
    <name type="scientific">Euroglyphus maynei</name>
    <name type="common">Mayne's house dust mite</name>
    <dbReference type="NCBI Taxonomy" id="6958"/>
    <lineage>
        <taxon>Eukaryota</taxon>
        <taxon>Metazoa</taxon>
        <taxon>Ecdysozoa</taxon>
        <taxon>Arthropoda</taxon>
        <taxon>Chelicerata</taxon>
        <taxon>Arachnida</taxon>
        <taxon>Acari</taxon>
        <taxon>Acariformes</taxon>
        <taxon>Sarcoptiformes</taxon>
        <taxon>Astigmata</taxon>
        <taxon>Psoroptidia</taxon>
        <taxon>Analgoidea</taxon>
        <taxon>Pyroglyphidae</taxon>
        <taxon>Pyroglyphinae</taxon>
        <taxon>Euroglyphus</taxon>
    </lineage>
</organism>